<dbReference type="EMBL" id="CP093313">
    <property type="protein sequence ID" value="UWZ83605.1"/>
    <property type="molecule type" value="Genomic_DNA"/>
</dbReference>
<evidence type="ECO:0000256" key="1">
    <source>
        <dbReference type="SAM" id="SignalP"/>
    </source>
</evidence>
<protein>
    <submittedName>
        <fullName evidence="2">Uncharacterized protein</fullName>
    </submittedName>
</protein>
<keyword evidence="3" id="KW-1185">Reference proteome</keyword>
<name>A0A9J7BRA5_9BACT</name>
<dbReference type="Pfam" id="PF20244">
    <property type="entry name" value="DUF6599"/>
    <property type="match status" value="1"/>
</dbReference>
<feature type="signal peptide" evidence="1">
    <location>
        <begin position="1"/>
        <end position="16"/>
    </location>
</feature>
<dbReference type="RefSeq" id="WP_260792940.1">
    <property type="nucleotide sequence ID" value="NZ_CP093313.1"/>
</dbReference>
<keyword evidence="1" id="KW-0732">Signal</keyword>
<dbReference type="InterPro" id="IPR046534">
    <property type="entry name" value="DUF6599"/>
</dbReference>
<gene>
    <name evidence="2" type="ORF">MOP44_23940</name>
</gene>
<organism evidence="2 3">
    <name type="scientific">Occallatibacter riparius</name>
    <dbReference type="NCBI Taxonomy" id="1002689"/>
    <lineage>
        <taxon>Bacteria</taxon>
        <taxon>Pseudomonadati</taxon>
        <taxon>Acidobacteriota</taxon>
        <taxon>Terriglobia</taxon>
        <taxon>Terriglobales</taxon>
        <taxon>Acidobacteriaceae</taxon>
        <taxon>Occallatibacter</taxon>
    </lineage>
</organism>
<dbReference type="Proteomes" id="UP001059380">
    <property type="component" value="Chromosome"/>
</dbReference>
<sequence length="298" mass="31909">MILRSSSLCMVVLAMASLLSGQQSGLQDPSHAALSKLLPEPLPSGVVAKAPPGFYTPDNLYQYMDGAADVFVLYGVRTLLHLDARDPSVDVTVDVFDMGSPDAAFGMYAAERAPDYHFISIGAEAYQNTGILNFVQDRYYVKLAGFGEGADAALETWARTLSSRIGANPALPSLLARLPAEGRKPHSEQYMPNDPLGHPFLGPAYVAAYSAGEAESKLYVTVARDDADALQRLKQLQEHFTRTGKCAAALDLAAGTIRGQNSFEGTVIARTAGRYLLVLLNPVSGNERILTSAADNLN</sequence>
<dbReference type="AlphaFoldDB" id="A0A9J7BRA5"/>
<evidence type="ECO:0000313" key="2">
    <source>
        <dbReference type="EMBL" id="UWZ83605.1"/>
    </source>
</evidence>
<reference evidence="2" key="1">
    <citation type="submission" date="2021-04" db="EMBL/GenBank/DDBJ databases">
        <title>Phylogenetic analysis of Acidobacteriaceae.</title>
        <authorList>
            <person name="Qiu L."/>
            <person name="Zhang Q."/>
        </authorList>
    </citation>
    <scope>NUCLEOTIDE SEQUENCE</scope>
    <source>
        <strain evidence="2">DSM 25168</strain>
    </source>
</reference>
<proteinExistence type="predicted"/>
<evidence type="ECO:0000313" key="3">
    <source>
        <dbReference type="Proteomes" id="UP001059380"/>
    </source>
</evidence>
<accession>A0A9J7BRA5</accession>
<dbReference type="KEGG" id="orp:MOP44_23940"/>
<feature type="chain" id="PRO_5039905526" evidence="1">
    <location>
        <begin position="17"/>
        <end position="298"/>
    </location>
</feature>